<dbReference type="Proteomes" id="UP000182771">
    <property type="component" value="Unassembled WGS sequence"/>
</dbReference>
<keyword evidence="3" id="KW-1185">Reference proteome</keyword>
<dbReference type="GeneID" id="85018384"/>
<reference evidence="2 3" key="1">
    <citation type="submission" date="2016-10" db="EMBL/GenBank/DDBJ databases">
        <authorList>
            <person name="Varghese N."/>
            <person name="Submissions S."/>
        </authorList>
    </citation>
    <scope>NUCLEOTIDE SEQUENCE [LARGE SCALE GENOMIC DNA]</scope>
    <source>
        <strain evidence="2 3">DSM 11449</strain>
    </source>
</reference>
<gene>
    <name evidence="2" type="ORF">SAMN05444420_1305</name>
</gene>
<evidence type="ECO:0000313" key="3">
    <source>
        <dbReference type="Proteomes" id="UP000182771"/>
    </source>
</evidence>
<dbReference type="EMBL" id="FNND01000030">
    <property type="protein sequence ID" value="SDX25020.1"/>
    <property type="molecule type" value="Genomic_DNA"/>
</dbReference>
<evidence type="ECO:0000256" key="1">
    <source>
        <dbReference type="SAM" id="MobiDB-lite"/>
    </source>
</evidence>
<feature type="region of interest" description="Disordered" evidence="1">
    <location>
        <begin position="1"/>
        <end position="51"/>
    </location>
</feature>
<dbReference type="RefSeq" id="WP_016419919.1">
    <property type="nucleotide sequence ID" value="NZ_FNND01000030.1"/>
</dbReference>
<name>A0A1H3A5G6_9FLAO</name>
<sequence length="387" mass="45352">MYATATPTNPRTHTKRSTERTLPQVKRVFQSNPTLQRPLTDTSRTATSSPENSFANGFLKTTFPPKVYHSSKHIIFSGEEQAQLKTTLKCSLAQMADHYGFTPFPIERYDLSCGIALALSYSQEQIKKRDTKGTFCELKVLKAPNSDAFFSCEERFYLPNEVFFVPLQPLYRLLKVHKNKPLYELFLSVYAYLNQRAFIANYVQEDCFVAYAYEMLQDCISQDYEEIAERDHLLHLLKQAQQIGTILSKKIRNPCHLDFFQRRIDHFIPKNDLEAECLALSQAFYTLWQDFPNHSIYTHLHRAEGYEQGEEELFEVEKYLSFVYEDQSDLFHTYLLDWLNGEYSQCSEIELPTIYKHFNSTTPLANFDFEQRFFPLLTELITLLNRI</sequence>
<feature type="compositionally biased region" description="Polar residues" evidence="1">
    <location>
        <begin position="29"/>
        <end position="51"/>
    </location>
</feature>
<feature type="compositionally biased region" description="Polar residues" evidence="1">
    <location>
        <begin position="1"/>
        <end position="11"/>
    </location>
</feature>
<organism evidence="2 3">
    <name type="scientific">Capnocytophaga granulosa</name>
    <dbReference type="NCBI Taxonomy" id="45242"/>
    <lineage>
        <taxon>Bacteria</taxon>
        <taxon>Pseudomonadati</taxon>
        <taxon>Bacteroidota</taxon>
        <taxon>Flavobacteriia</taxon>
        <taxon>Flavobacteriales</taxon>
        <taxon>Flavobacteriaceae</taxon>
        <taxon>Capnocytophaga</taxon>
    </lineage>
</organism>
<evidence type="ECO:0000313" key="2">
    <source>
        <dbReference type="EMBL" id="SDX25020.1"/>
    </source>
</evidence>
<accession>A0A1H3A5G6</accession>
<dbReference type="OrthoDB" id="917674at2"/>
<dbReference type="AlphaFoldDB" id="A0A1H3A5G6"/>
<proteinExistence type="predicted"/>
<protein>
    <submittedName>
        <fullName evidence="2">Uncharacterized protein</fullName>
    </submittedName>
</protein>
<comment type="caution">
    <text evidence="2">The sequence shown here is derived from an EMBL/GenBank/DDBJ whole genome shotgun (WGS) entry which is preliminary data.</text>
</comment>